<dbReference type="AlphaFoldDB" id="A0A7J7FQY8"/>
<comment type="caution">
    <text evidence="1">The sequence shown here is derived from an EMBL/GenBank/DDBJ whole genome shotgun (WGS) entry which is preliminary data.</text>
</comment>
<evidence type="ECO:0000313" key="1">
    <source>
        <dbReference type="EMBL" id="KAF5930733.1"/>
    </source>
</evidence>
<protein>
    <submittedName>
        <fullName evidence="1">Uncharacterized protein</fullName>
    </submittedName>
</protein>
<reference evidence="2" key="1">
    <citation type="journal article" date="2020" name="Nat. Commun.">
        <title>Genome assembly of wild tea tree DASZ reveals pedigree and selection history of tea varieties.</title>
        <authorList>
            <person name="Zhang W."/>
            <person name="Zhang Y."/>
            <person name="Qiu H."/>
            <person name="Guo Y."/>
            <person name="Wan H."/>
            <person name="Zhang X."/>
            <person name="Scossa F."/>
            <person name="Alseekh S."/>
            <person name="Zhang Q."/>
            <person name="Wang P."/>
            <person name="Xu L."/>
            <person name="Schmidt M.H."/>
            <person name="Jia X."/>
            <person name="Li D."/>
            <person name="Zhu A."/>
            <person name="Guo F."/>
            <person name="Chen W."/>
            <person name="Ni D."/>
            <person name="Usadel B."/>
            <person name="Fernie A.R."/>
            <person name="Wen W."/>
        </authorList>
    </citation>
    <scope>NUCLEOTIDE SEQUENCE [LARGE SCALE GENOMIC DNA]</scope>
    <source>
        <strain evidence="2">cv. G240</strain>
    </source>
</reference>
<keyword evidence="2" id="KW-1185">Reference proteome</keyword>
<name>A0A7J7FQY8_CAMSI</name>
<dbReference type="Proteomes" id="UP000593564">
    <property type="component" value="Unassembled WGS sequence"/>
</dbReference>
<organism evidence="1 2">
    <name type="scientific">Camellia sinensis</name>
    <name type="common">Tea plant</name>
    <name type="synonym">Thea sinensis</name>
    <dbReference type="NCBI Taxonomy" id="4442"/>
    <lineage>
        <taxon>Eukaryota</taxon>
        <taxon>Viridiplantae</taxon>
        <taxon>Streptophyta</taxon>
        <taxon>Embryophyta</taxon>
        <taxon>Tracheophyta</taxon>
        <taxon>Spermatophyta</taxon>
        <taxon>Magnoliopsida</taxon>
        <taxon>eudicotyledons</taxon>
        <taxon>Gunneridae</taxon>
        <taxon>Pentapetalae</taxon>
        <taxon>asterids</taxon>
        <taxon>Ericales</taxon>
        <taxon>Theaceae</taxon>
        <taxon>Camellia</taxon>
    </lineage>
</organism>
<sequence>MLRLVISEMEAGEVYQRVDGQVYTPSFIRSFSGSGQKRPGINLEVVLGQAKSLSSGLEGVEVG</sequence>
<evidence type="ECO:0000313" key="2">
    <source>
        <dbReference type="Proteomes" id="UP000593564"/>
    </source>
</evidence>
<dbReference type="EMBL" id="JACBKZ010000015">
    <property type="protein sequence ID" value="KAF5930733.1"/>
    <property type="molecule type" value="Genomic_DNA"/>
</dbReference>
<accession>A0A7J7FQY8</accession>
<reference evidence="1 2" key="2">
    <citation type="submission" date="2020-07" db="EMBL/GenBank/DDBJ databases">
        <title>Genome assembly of wild tea tree DASZ reveals pedigree and selection history of tea varieties.</title>
        <authorList>
            <person name="Zhang W."/>
        </authorList>
    </citation>
    <scope>NUCLEOTIDE SEQUENCE [LARGE SCALE GENOMIC DNA]</scope>
    <source>
        <strain evidence="2">cv. G240</strain>
        <tissue evidence="1">Leaf</tissue>
    </source>
</reference>
<proteinExistence type="predicted"/>
<gene>
    <name evidence="1" type="ORF">HYC85_031606</name>
</gene>